<dbReference type="GO" id="GO:0047443">
    <property type="term" value="F:4-hydroxy-4-methyl-2-oxoglutarate aldolase activity"/>
    <property type="evidence" value="ECO:0007669"/>
    <property type="project" value="UniProtKB-EC"/>
</dbReference>
<feature type="binding site" evidence="18">
    <location>
        <position position="117"/>
    </location>
    <ligand>
        <name>Mg(2+)</name>
        <dbReference type="ChEBI" id="CHEBI:18420"/>
    </ligand>
</feature>
<comment type="similarity">
    <text evidence="4">Belongs to the class II aldolase/RraA-like family.</text>
</comment>
<dbReference type="SUPFAM" id="SSF89562">
    <property type="entry name" value="RraA-like"/>
    <property type="match status" value="1"/>
</dbReference>
<organism evidence="19 20">
    <name type="scientific">Litorilinea aerophila</name>
    <dbReference type="NCBI Taxonomy" id="1204385"/>
    <lineage>
        <taxon>Bacteria</taxon>
        <taxon>Bacillati</taxon>
        <taxon>Chloroflexota</taxon>
        <taxon>Caldilineae</taxon>
        <taxon>Caldilineales</taxon>
        <taxon>Caldilineaceae</taxon>
        <taxon>Litorilinea</taxon>
    </lineage>
</organism>
<comment type="similarity">
    <text evidence="17">Belongs to the LigK/PcmE family.</text>
</comment>
<evidence type="ECO:0000256" key="9">
    <source>
        <dbReference type="ARBA" id="ARBA00016549"/>
    </source>
</evidence>
<accession>A0A540VEG7</accession>
<dbReference type="CDD" id="cd16841">
    <property type="entry name" value="RraA_family"/>
    <property type="match status" value="1"/>
</dbReference>
<comment type="cofactor">
    <cofactor evidence="2 18">
        <name>Mg(2+)</name>
        <dbReference type="ChEBI" id="CHEBI:18420"/>
    </cofactor>
</comment>
<evidence type="ECO:0000256" key="12">
    <source>
        <dbReference type="ARBA" id="ARBA00023239"/>
    </source>
</evidence>
<comment type="catalytic activity">
    <reaction evidence="16">
        <text>oxaloacetate + H(+) = pyruvate + CO2</text>
        <dbReference type="Rhea" id="RHEA:15641"/>
        <dbReference type="ChEBI" id="CHEBI:15361"/>
        <dbReference type="ChEBI" id="CHEBI:15378"/>
        <dbReference type="ChEBI" id="CHEBI:16452"/>
        <dbReference type="ChEBI" id="CHEBI:16526"/>
        <dbReference type="EC" id="4.1.1.112"/>
    </reaction>
</comment>
<comment type="cofactor">
    <cofactor evidence="3">
        <name>a divalent metal cation</name>
        <dbReference type="ChEBI" id="CHEBI:60240"/>
    </cofactor>
</comment>
<dbReference type="InParanoid" id="A0A540VEG7"/>
<evidence type="ECO:0000256" key="15">
    <source>
        <dbReference type="ARBA" id="ARBA00032305"/>
    </source>
</evidence>
<dbReference type="RefSeq" id="WP_141611270.1">
    <property type="nucleotide sequence ID" value="NZ_VIGC02000023.1"/>
</dbReference>
<name>A0A540VEG7_9CHLR</name>
<evidence type="ECO:0000256" key="18">
    <source>
        <dbReference type="PIRSR" id="PIRSR605493-1"/>
    </source>
</evidence>
<feature type="binding site" evidence="18">
    <location>
        <position position="116"/>
    </location>
    <ligand>
        <name>substrate</name>
    </ligand>
</feature>
<dbReference type="Pfam" id="PF03737">
    <property type="entry name" value="RraA-like"/>
    <property type="match status" value="1"/>
</dbReference>
<dbReference type="InterPro" id="IPR005493">
    <property type="entry name" value="RraA/RraA-like"/>
</dbReference>
<evidence type="ECO:0000313" key="20">
    <source>
        <dbReference type="Proteomes" id="UP000317371"/>
    </source>
</evidence>
<keyword evidence="10 18" id="KW-0479">Metal-binding</keyword>
<dbReference type="GO" id="GO:0046395">
    <property type="term" value="P:carboxylic acid catabolic process"/>
    <property type="evidence" value="ECO:0007669"/>
    <property type="project" value="UniProtKB-ARBA"/>
</dbReference>
<dbReference type="EC" id="4.1.1.112" evidence="8"/>
<comment type="subunit">
    <text evidence="5">Homotrimer.</text>
</comment>
<dbReference type="GO" id="GO:0019336">
    <property type="term" value="P:phenol-containing compound catabolic process"/>
    <property type="evidence" value="ECO:0007669"/>
    <property type="project" value="UniProtKB-ARBA"/>
</dbReference>
<gene>
    <name evidence="19" type="ORF">FKZ61_16620</name>
</gene>
<evidence type="ECO:0000256" key="11">
    <source>
        <dbReference type="ARBA" id="ARBA00022842"/>
    </source>
</evidence>
<keyword evidence="11 18" id="KW-0460">Magnesium</keyword>
<dbReference type="PANTHER" id="PTHR33254:SF16">
    <property type="entry name" value="BLR3842 PROTEIN"/>
    <property type="match status" value="1"/>
</dbReference>
<dbReference type="Gene3D" id="3.50.30.40">
    <property type="entry name" value="Ribonuclease E inhibitor RraA/RraA-like"/>
    <property type="match status" value="1"/>
</dbReference>
<dbReference type="GO" id="GO:0032787">
    <property type="term" value="P:monocarboxylic acid metabolic process"/>
    <property type="evidence" value="ECO:0007669"/>
    <property type="project" value="UniProtKB-ARBA"/>
</dbReference>
<comment type="caution">
    <text evidence="19">The sequence shown here is derived from an EMBL/GenBank/DDBJ whole genome shotgun (WGS) entry which is preliminary data.</text>
</comment>
<evidence type="ECO:0000256" key="14">
    <source>
        <dbReference type="ARBA" id="ARBA00030169"/>
    </source>
</evidence>
<keyword evidence="20" id="KW-1185">Reference proteome</keyword>
<dbReference type="GO" id="GO:0046872">
    <property type="term" value="F:metal ion binding"/>
    <property type="evidence" value="ECO:0007669"/>
    <property type="project" value="UniProtKB-KW"/>
</dbReference>
<evidence type="ECO:0000256" key="16">
    <source>
        <dbReference type="ARBA" id="ARBA00047973"/>
    </source>
</evidence>
<dbReference type="EMBL" id="VIGC01000023">
    <property type="protein sequence ID" value="TQE94523.1"/>
    <property type="molecule type" value="Genomic_DNA"/>
</dbReference>
<keyword evidence="12" id="KW-0456">Lyase</keyword>
<dbReference type="EC" id="4.1.3.17" evidence="7"/>
<proteinExistence type="inferred from homology"/>
<evidence type="ECO:0000256" key="10">
    <source>
        <dbReference type="ARBA" id="ARBA00022723"/>
    </source>
</evidence>
<evidence type="ECO:0000256" key="17">
    <source>
        <dbReference type="ARBA" id="ARBA00061585"/>
    </source>
</evidence>
<evidence type="ECO:0000256" key="4">
    <source>
        <dbReference type="ARBA" id="ARBA00008621"/>
    </source>
</evidence>
<evidence type="ECO:0000256" key="1">
    <source>
        <dbReference type="ARBA" id="ARBA00001342"/>
    </source>
</evidence>
<evidence type="ECO:0000256" key="6">
    <source>
        <dbReference type="ARBA" id="ARBA00011643"/>
    </source>
</evidence>
<comment type="subunit">
    <text evidence="6">Homohexamer.</text>
</comment>
<reference evidence="19 20" key="1">
    <citation type="submission" date="2019-06" db="EMBL/GenBank/DDBJ databases">
        <title>Genome sequence of Litorilinea aerophila BAA-2444.</title>
        <authorList>
            <person name="Maclea K.S."/>
            <person name="Maurais E.G."/>
            <person name="Iannazzi L.C."/>
        </authorList>
    </citation>
    <scope>NUCLEOTIDE SEQUENCE [LARGE SCALE GENOMIC DNA]</scope>
    <source>
        <strain evidence="19 20">ATCC BAA-2444</strain>
    </source>
</reference>
<comment type="function">
    <text evidence="13">Catalyzes the aldol cleavage of 4-hydroxy-4-methyl-2-oxoglutarate (HMG) into 2 molecules of pyruvate. Also contains a secondary oxaloacetate (OAA) decarboxylase activity due to the common pyruvate enolate transition state formed following C-C bond cleavage in the retro-aldol and decarboxylation reactions.</text>
</comment>
<dbReference type="Proteomes" id="UP000317371">
    <property type="component" value="Unassembled WGS sequence"/>
</dbReference>
<dbReference type="PANTHER" id="PTHR33254">
    <property type="entry name" value="4-HYDROXY-4-METHYL-2-OXOGLUTARATE ALDOLASE 3-RELATED"/>
    <property type="match status" value="1"/>
</dbReference>
<dbReference type="OrthoDB" id="943692at2"/>
<protein>
    <recommendedName>
        <fullName evidence="9">Putative 4-hydroxy-4-methyl-2-oxoglutarate aldolase</fullName>
        <ecNumber evidence="8">4.1.1.112</ecNumber>
        <ecNumber evidence="7">4.1.3.17</ecNumber>
    </recommendedName>
    <alternativeName>
        <fullName evidence="15">Oxaloacetate decarboxylase</fullName>
    </alternativeName>
    <alternativeName>
        <fullName evidence="14">RraA-like protein</fullName>
    </alternativeName>
</protein>
<dbReference type="NCBIfam" id="NF006731">
    <property type="entry name" value="PRK09262.1"/>
    <property type="match status" value="1"/>
</dbReference>
<dbReference type="InterPro" id="IPR036704">
    <property type="entry name" value="RraA/RraA-like_sf"/>
</dbReference>
<evidence type="ECO:0000256" key="5">
    <source>
        <dbReference type="ARBA" id="ARBA00011233"/>
    </source>
</evidence>
<dbReference type="GO" id="GO:0008948">
    <property type="term" value="F:oxaloacetate decarboxylase activity"/>
    <property type="evidence" value="ECO:0007669"/>
    <property type="project" value="UniProtKB-EC"/>
</dbReference>
<evidence type="ECO:0000256" key="13">
    <source>
        <dbReference type="ARBA" id="ARBA00025046"/>
    </source>
</evidence>
<evidence type="ECO:0000256" key="2">
    <source>
        <dbReference type="ARBA" id="ARBA00001946"/>
    </source>
</evidence>
<dbReference type="AlphaFoldDB" id="A0A540VEG7"/>
<evidence type="ECO:0000256" key="8">
    <source>
        <dbReference type="ARBA" id="ARBA00012947"/>
    </source>
</evidence>
<comment type="catalytic activity">
    <reaction evidence="1">
        <text>4-hydroxy-4-methyl-2-oxoglutarate = 2 pyruvate</text>
        <dbReference type="Rhea" id="RHEA:22748"/>
        <dbReference type="ChEBI" id="CHEBI:15361"/>
        <dbReference type="ChEBI" id="CHEBI:58276"/>
        <dbReference type="EC" id="4.1.3.17"/>
    </reaction>
</comment>
<evidence type="ECO:0000256" key="7">
    <source>
        <dbReference type="ARBA" id="ARBA00012213"/>
    </source>
</evidence>
<sequence length="223" mass="23466">MQPFIQEIPRASAALIAGFAEQETATVYEANDKQGAMIHTIRPLYPGIKLCGSALTVRCQAADNLTLHAAIALAQPGDVIVADVGEALEAGHWGEITTIAAQQRGIAGLVINGGVRDVAAIRHRGFPIFSASVSMKATVKASPGQINHPIICGGVLVHPGDIVLGDDDGVVVVPRERAEAVLADARERTAREAAIMERLQAGELTVDVLGFRSILQDHGIHLP</sequence>
<evidence type="ECO:0000313" key="19">
    <source>
        <dbReference type="EMBL" id="TQE94523.1"/>
    </source>
</evidence>
<evidence type="ECO:0000256" key="3">
    <source>
        <dbReference type="ARBA" id="ARBA00001968"/>
    </source>
</evidence>
<dbReference type="FunFam" id="3.50.30.40:FF:000002">
    <property type="entry name" value="4-carboxy-4-hydroxy-2-oxoadipate aldolase/oxaloacetate decarboxylase"/>
    <property type="match status" value="1"/>
</dbReference>